<proteinExistence type="predicted"/>
<dbReference type="EMBL" id="ML143424">
    <property type="protein sequence ID" value="TBU28147.1"/>
    <property type="molecule type" value="Genomic_DNA"/>
</dbReference>
<dbReference type="Proteomes" id="UP000292957">
    <property type="component" value="Unassembled WGS sequence"/>
</dbReference>
<gene>
    <name evidence="1" type="ORF">BD311DRAFT_758894</name>
</gene>
<sequence length="51" mass="5860">MHVHEDDRRRTHVVLVAFRSKAHMHRRQGPTMPQGRFLLEAGIAPQMSGRG</sequence>
<evidence type="ECO:0000313" key="1">
    <source>
        <dbReference type="EMBL" id="TBU28147.1"/>
    </source>
</evidence>
<accession>A0A4Q9MM57</accession>
<dbReference type="AlphaFoldDB" id="A0A4Q9MM57"/>
<organism evidence="1">
    <name type="scientific">Dichomitus squalens</name>
    <dbReference type="NCBI Taxonomy" id="114155"/>
    <lineage>
        <taxon>Eukaryota</taxon>
        <taxon>Fungi</taxon>
        <taxon>Dikarya</taxon>
        <taxon>Basidiomycota</taxon>
        <taxon>Agaricomycotina</taxon>
        <taxon>Agaricomycetes</taxon>
        <taxon>Polyporales</taxon>
        <taxon>Polyporaceae</taxon>
        <taxon>Dichomitus</taxon>
    </lineage>
</organism>
<reference evidence="1" key="1">
    <citation type="submission" date="2019-01" db="EMBL/GenBank/DDBJ databases">
        <title>Draft genome sequences of three monokaryotic isolates of the white-rot basidiomycete fungus Dichomitus squalens.</title>
        <authorList>
            <consortium name="DOE Joint Genome Institute"/>
            <person name="Lopez S.C."/>
            <person name="Andreopoulos B."/>
            <person name="Pangilinan J."/>
            <person name="Lipzen A."/>
            <person name="Riley R."/>
            <person name="Ahrendt S."/>
            <person name="Ng V."/>
            <person name="Barry K."/>
            <person name="Daum C."/>
            <person name="Grigoriev I.V."/>
            <person name="Hilden K.S."/>
            <person name="Makela M.R."/>
            <person name="de Vries R.P."/>
        </authorList>
    </citation>
    <scope>NUCLEOTIDE SEQUENCE [LARGE SCALE GENOMIC DNA]</scope>
    <source>
        <strain evidence="1">OM18370.1</strain>
    </source>
</reference>
<name>A0A4Q9MM57_9APHY</name>
<protein>
    <submittedName>
        <fullName evidence="1">Uncharacterized protein</fullName>
    </submittedName>
</protein>